<name>I3SI62_LOTJA</name>
<protein>
    <submittedName>
        <fullName evidence="1">Uncharacterized protein</fullName>
    </submittedName>
</protein>
<dbReference type="AlphaFoldDB" id="I3SI62"/>
<accession>I3SI62</accession>
<sequence>MLIAWKYHKTISFNDQSKSNLCLNYCQILPNTNSRA</sequence>
<organism evidence="1">
    <name type="scientific">Lotus japonicus</name>
    <name type="common">Lotus corniculatus var. japonicus</name>
    <dbReference type="NCBI Taxonomy" id="34305"/>
    <lineage>
        <taxon>Eukaryota</taxon>
        <taxon>Viridiplantae</taxon>
        <taxon>Streptophyta</taxon>
        <taxon>Embryophyta</taxon>
        <taxon>Tracheophyta</taxon>
        <taxon>Spermatophyta</taxon>
        <taxon>Magnoliopsida</taxon>
        <taxon>eudicotyledons</taxon>
        <taxon>Gunneridae</taxon>
        <taxon>Pentapetalae</taxon>
        <taxon>rosids</taxon>
        <taxon>fabids</taxon>
        <taxon>Fabales</taxon>
        <taxon>Fabaceae</taxon>
        <taxon>Papilionoideae</taxon>
        <taxon>50 kb inversion clade</taxon>
        <taxon>NPAAA clade</taxon>
        <taxon>Hologalegina</taxon>
        <taxon>robinioid clade</taxon>
        <taxon>Loteae</taxon>
        <taxon>Lotus</taxon>
    </lineage>
</organism>
<proteinExistence type="evidence at transcript level"/>
<dbReference type="EMBL" id="BT140159">
    <property type="protein sequence ID" value="AFK39954.1"/>
    <property type="molecule type" value="mRNA"/>
</dbReference>
<evidence type="ECO:0000313" key="1">
    <source>
        <dbReference type="EMBL" id="AFK39954.1"/>
    </source>
</evidence>
<reference evidence="1" key="1">
    <citation type="submission" date="2012-05" db="EMBL/GenBank/DDBJ databases">
        <authorList>
            <person name="Krishnakumar V."/>
            <person name="Cheung F."/>
            <person name="Xiao Y."/>
            <person name="Chan A."/>
            <person name="Moskal W.A."/>
            <person name="Town C.D."/>
        </authorList>
    </citation>
    <scope>NUCLEOTIDE SEQUENCE</scope>
</reference>